<accession>A0ABU4VP54</accession>
<dbReference type="PROSITE" id="PS50156">
    <property type="entry name" value="SSD"/>
    <property type="match status" value="1"/>
</dbReference>
<dbReference type="PANTHER" id="PTHR33406">
    <property type="entry name" value="MEMBRANE PROTEIN MJ1562-RELATED"/>
    <property type="match status" value="1"/>
</dbReference>
<evidence type="ECO:0000256" key="1">
    <source>
        <dbReference type="ARBA" id="ARBA00004651"/>
    </source>
</evidence>
<keyword evidence="3 6" id="KW-0812">Transmembrane</keyword>
<feature type="transmembrane region" description="Helical" evidence="6">
    <location>
        <begin position="648"/>
        <end position="674"/>
    </location>
</feature>
<proteinExistence type="predicted"/>
<keyword evidence="4 6" id="KW-1133">Transmembrane helix</keyword>
<feature type="transmembrane region" description="Helical" evidence="6">
    <location>
        <begin position="530"/>
        <end position="550"/>
    </location>
</feature>
<feature type="transmembrane region" description="Helical" evidence="6">
    <location>
        <begin position="618"/>
        <end position="636"/>
    </location>
</feature>
<dbReference type="PANTHER" id="PTHR33406:SF13">
    <property type="entry name" value="MEMBRANE PROTEIN YDFJ"/>
    <property type="match status" value="1"/>
</dbReference>
<dbReference type="InterPro" id="IPR004869">
    <property type="entry name" value="MMPL_dom"/>
</dbReference>
<protein>
    <submittedName>
        <fullName evidence="8">MMPL family transporter</fullName>
    </submittedName>
</protein>
<dbReference type="Pfam" id="PF03176">
    <property type="entry name" value="MMPL"/>
    <property type="match status" value="2"/>
</dbReference>
<comment type="subcellular location">
    <subcellularLocation>
        <location evidence="1">Cell membrane</location>
        <topology evidence="1">Multi-pass membrane protein</topology>
    </subcellularLocation>
</comment>
<feature type="transmembrane region" description="Helical" evidence="6">
    <location>
        <begin position="299"/>
        <end position="323"/>
    </location>
</feature>
<keyword evidence="5 6" id="KW-0472">Membrane</keyword>
<feature type="transmembrane region" description="Helical" evidence="6">
    <location>
        <begin position="169"/>
        <end position="189"/>
    </location>
</feature>
<reference evidence="8 9" key="1">
    <citation type="submission" date="2023-11" db="EMBL/GenBank/DDBJ databases">
        <authorList>
            <person name="Xu M."/>
            <person name="Jiang T."/>
        </authorList>
    </citation>
    <scope>NUCLEOTIDE SEQUENCE [LARGE SCALE GENOMIC DNA]</scope>
    <source>
        <strain evidence="8 9">SD</strain>
    </source>
</reference>
<evidence type="ECO:0000256" key="4">
    <source>
        <dbReference type="ARBA" id="ARBA00022989"/>
    </source>
</evidence>
<gene>
    <name evidence="8" type="ORF">SK069_18660</name>
</gene>
<feature type="transmembrane region" description="Helical" evidence="6">
    <location>
        <begin position="196"/>
        <end position="218"/>
    </location>
</feature>
<evidence type="ECO:0000256" key="5">
    <source>
        <dbReference type="ARBA" id="ARBA00023136"/>
    </source>
</evidence>
<evidence type="ECO:0000256" key="6">
    <source>
        <dbReference type="SAM" id="Phobius"/>
    </source>
</evidence>
<evidence type="ECO:0000313" key="9">
    <source>
        <dbReference type="Proteomes" id="UP001277761"/>
    </source>
</evidence>
<sequence length="688" mass="71088">MSDRWTAFVLTHRRPIAALWVVLTLVGAWAASSLGDRLSTSFDADRPAFDANRAIVAQAGSGGLVPPLVLVAERTGDATAADAERALGRVAAAVDGGRSVVGGPGLSDADRRVAAAVVLPPPGSASPDENPRALAQARAAAAAASGDGTTVRVTGLEALVDDDGGGEGVGLLVEVLLGGLGALVVLALVFGSPLAIVPLVVAAASILTTFLLLRLLVLVTEVSFVVQFLVGLIGLGVAIDYSLLLVVRWREERDRGADGEEAVRRAMRSAGGAIVVSGTTVAIGLLALLAVPVPFIRSIGYGGLLIPLVSVLVVLTLLPGVLAGSGQRLDRRRVGHEREAGRGWTRWSTWVVRRRWPAAVAGLLLVGALAWTATGLRPGQPSVDALSSSGSARTALVQLERAGIGNGVLTPVEAVVGDDRAAAFARQARAVDGVRAVRAPAGAPWRSGPQRLALVLPAADSASDDGRTTLDALRELDDGRSVRIGGVAAQDRDLTDAIYGAFPWMVALIGVLTFALLARALRSILLPLKAVLLNVLSIAAAFGVVVLVWQEGVGSELLGGVPATGAITTWVPLAIFAFLYGLSMDYEVFILTRMREEHDRTGSTEQAVIGGLGRTGRLVTVAALILFLAFVALGAAPSTELRILATGLAAGIILDATVVRALIVPALVVLLGRANWWAPFGSRRVPSD</sequence>
<feature type="transmembrane region" description="Helical" evidence="6">
    <location>
        <begin position="356"/>
        <end position="374"/>
    </location>
</feature>
<dbReference type="SUPFAM" id="SSF82866">
    <property type="entry name" value="Multidrug efflux transporter AcrB transmembrane domain"/>
    <property type="match status" value="2"/>
</dbReference>
<keyword evidence="9" id="KW-1185">Reference proteome</keyword>
<dbReference type="EMBL" id="JAXAVX010000017">
    <property type="protein sequence ID" value="MDX8153626.1"/>
    <property type="molecule type" value="Genomic_DNA"/>
</dbReference>
<feature type="domain" description="SSD" evidence="7">
    <location>
        <begin position="194"/>
        <end position="324"/>
    </location>
</feature>
<feature type="transmembrane region" description="Helical" evidence="6">
    <location>
        <begin position="497"/>
        <end position="518"/>
    </location>
</feature>
<dbReference type="InterPro" id="IPR000731">
    <property type="entry name" value="SSD"/>
</dbReference>
<dbReference type="Gene3D" id="1.20.1640.10">
    <property type="entry name" value="Multidrug efflux transporter AcrB transmembrane domain"/>
    <property type="match status" value="2"/>
</dbReference>
<keyword evidence="2" id="KW-1003">Cell membrane</keyword>
<evidence type="ECO:0000313" key="8">
    <source>
        <dbReference type="EMBL" id="MDX8153626.1"/>
    </source>
</evidence>
<dbReference type="Proteomes" id="UP001277761">
    <property type="component" value="Unassembled WGS sequence"/>
</dbReference>
<comment type="caution">
    <text evidence="8">The sequence shown here is derived from an EMBL/GenBank/DDBJ whole genome shotgun (WGS) entry which is preliminary data.</text>
</comment>
<evidence type="ECO:0000256" key="3">
    <source>
        <dbReference type="ARBA" id="ARBA00022692"/>
    </source>
</evidence>
<dbReference type="RefSeq" id="WP_319955776.1">
    <property type="nucleotide sequence ID" value="NZ_JAXAVX010000017.1"/>
</dbReference>
<name>A0ABU4VP54_9ACTN</name>
<feature type="transmembrane region" description="Helical" evidence="6">
    <location>
        <begin position="270"/>
        <end position="293"/>
    </location>
</feature>
<evidence type="ECO:0000256" key="2">
    <source>
        <dbReference type="ARBA" id="ARBA00022475"/>
    </source>
</evidence>
<organism evidence="8 9">
    <name type="scientific">Patulibacter brassicae</name>
    <dbReference type="NCBI Taxonomy" id="1705717"/>
    <lineage>
        <taxon>Bacteria</taxon>
        <taxon>Bacillati</taxon>
        <taxon>Actinomycetota</taxon>
        <taxon>Thermoleophilia</taxon>
        <taxon>Solirubrobacterales</taxon>
        <taxon>Patulibacteraceae</taxon>
        <taxon>Patulibacter</taxon>
    </lineage>
</organism>
<evidence type="ECO:0000259" key="7">
    <source>
        <dbReference type="PROSITE" id="PS50156"/>
    </source>
</evidence>
<feature type="transmembrane region" description="Helical" evidence="6">
    <location>
        <begin position="224"/>
        <end position="249"/>
    </location>
</feature>
<dbReference type="InterPro" id="IPR050545">
    <property type="entry name" value="Mycobact_MmpL"/>
</dbReference>
<feature type="transmembrane region" description="Helical" evidence="6">
    <location>
        <begin position="570"/>
        <end position="591"/>
    </location>
</feature>